<name>A0ACB7GDZ0_MANES</name>
<gene>
    <name evidence="1" type="ORF">MANES_14G012610v8</name>
</gene>
<evidence type="ECO:0000313" key="1">
    <source>
        <dbReference type="EMBL" id="KAG8638221.1"/>
    </source>
</evidence>
<sequence length="81" mass="9253">MHTYRLSNYISLTVVCREKFFLCHRSVSFSISCPSGHGESFFAVGLLVESIMSPLYLKICKDVVGIARGTPFERFEWEAKE</sequence>
<reference evidence="2" key="1">
    <citation type="journal article" date="2016" name="Nat. Biotechnol.">
        <title>Sequencing wild and cultivated cassava and related species reveals extensive interspecific hybridization and genetic diversity.</title>
        <authorList>
            <person name="Bredeson J.V."/>
            <person name="Lyons J.B."/>
            <person name="Prochnik S.E."/>
            <person name="Wu G.A."/>
            <person name="Ha C.M."/>
            <person name="Edsinger-Gonzales E."/>
            <person name="Grimwood J."/>
            <person name="Schmutz J."/>
            <person name="Rabbi I.Y."/>
            <person name="Egesi C."/>
            <person name="Nauluvula P."/>
            <person name="Lebot V."/>
            <person name="Ndunguru J."/>
            <person name="Mkamilo G."/>
            <person name="Bart R.S."/>
            <person name="Setter T.L."/>
            <person name="Gleadow R.M."/>
            <person name="Kulakow P."/>
            <person name="Ferguson M.E."/>
            <person name="Rounsley S."/>
            <person name="Rokhsar D.S."/>
        </authorList>
    </citation>
    <scope>NUCLEOTIDE SEQUENCE [LARGE SCALE GENOMIC DNA]</scope>
    <source>
        <strain evidence="2">cv. AM560-2</strain>
    </source>
</reference>
<protein>
    <submittedName>
        <fullName evidence="1">Uncharacterized protein</fullName>
    </submittedName>
</protein>
<keyword evidence="2" id="KW-1185">Reference proteome</keyword>
<dbReference type="EMBL" id="CM004400">
    <property type="protein sequence ID" value="KAG8638221.1"/>
    <property type="molecule type" value="Genomic_DNA"/>
</dbReference>
<comment type="caution">
    <text evidence="1">The sequence shown here is derived from an EMBL/GenBank/DDBJ whole genome shotgun (WGS) entry which is preliminary data.</text>
</comment>
<proteinExistence type="predicted"/>
<organism evidence="1 2">
    <name type="scientific">Manihot esculenta</name>
    <name type="common">Cassava</name>
    <name type="synonym">Jatropha manihot</name>
    <dbReference type="NCBI Taxonomy" id="3983"/>
    <lineage>
        <taxon>Eukaryota</taxon>
        <taxon>Viridiplantae</taxon>
        <taxon>Streptophyta</taxon>
        <taxon>Embryophyta</taxon>
        <taxon>Tracheophyta</taxon>
        <taxon>Spermatophyta</taxon>
        <taxon>Magnoliopsida</taxon>
        <taxon>eudicotyledons</taxon>
        <taxon>Gunneridae</taxon>
        <taxon>Pentapetalae</taxon>
        <taxon>rosids</taxon>
        <taxon>fabids</taxon>
        <taxon>Malpighiales</taxon>
        <taxon>Euphorbiaceae</taxon>
        <taxon>Crotonoideae</taxon>
        <taxon>Manihoteae</taxon>
        <taxon>Manihot</taxon>
    </lineage>
</organism>
<evidence type="ECO:0000313" key="2">
    <source>
        <dbReference type="Proteomes" id="UP000091857"/>
    </source>
</evidence>
<accession>A0ACB7GDZ0</accession>
<dbReference type="Proteomes" id="UP000091857">
    <property type="component" value="Chromosome 14"/>
</dbReference>